<dbReference type="PANTHER" id="PTHR35339:SF3">
    <property type="entry name" value="DUF2264 DOMAIN-CONTAINING PROTEIN"/>
    <property type="match status" value="1"/>
</dbReference>
<dbReference type="InterPro" id="IPR049349">
    <property type="entry name" value="DUF2264_N"/>
</dbReference>
<dbReference type="Pfam" id="PF10022">
    <property type="entry name" value="DUF2264"/>
    <property type="match status" value="1"/>
</dbReference>
<name>D1PU35_9BACT</name>
<dbReference type="AlphaFoldDB" id="D1PU35"/>
<evidence type="ECO:0000313" key="3">
    <source>
        <dbReference type="Proteomes" id="UP000003160"/>
    </source>
</evidence>
<accession>D1PU35</accession>
<dbReference type="InterPro" id="IPR016624">
    <property type="entry name" value="UCP014753"/>
</dbReference>
<dbReference type="RefSeq" id="WP_007174818.1">
    <property type="nucleotide sequence ID" value="NZ_GG704782.1"/>
</dbReference>
<dbReference type="HOGENOM" id="CLU_028269_2_0_10"/>
<gene>
    <name evidence="2" type="ORF">HMPREF0645_0470</name>
</gene>
<dbReference type="Proteomes" id="UP000003160">
    <property type="component" value="Unassembled WGS sequence"/>
</dbReference>
<keyword evidence="3" id="KW-1185">Reference proteome</keyword>
<sequence>MTRQILKAIVVVVVCLLPVSGVSAKKKAKLTDREYWCHQAYTMARPVLENMAKGELQKNMQLEVSPNWDGRNKKVAYMECFGRLMAGIAPWLALPDDATAESKQREQLRTWALAAYKNAVDPQSPDYLAWRGHGQALVDAAYVAESFIRAYDVLWKPLDDVTKKRYVEEFTQLRRVDPPYTNWFLFSSVIESFLAKAGAEYDEFRVNTACRKVEEWYVGDGWYADGPVFAFDYYSSYVFHAMYLETLQCMVDAKANTRLDYQKYWNRALKRAQKFAIILERFISPEGTFPVIGRSTPYRLAALQPLALLAWYQKLPKDLSNGQVRAALTQVVHRMFDHQNNYNEGGFLTIGFCGSQPGTADWYTNNGSLYMCSLSFMPLGLPANSPFWTSEAEPWTQVKAWGGQPFPKDHRWSDDIQTRDKW</sequence>
<dbReference type="PANTHER" id="PTHR35339">
    <property type="entry name" value="LINALOOL DEHYDRATASE_ISOMERASE DOMAIN-CONTAINING PROTEIN"/>
    <property type="match status" value="1"/>
</dbReference>
<comment type="caution">
    <text evidence="2">The sequence shown here is derived from an EMBL/GenBank/DDBJ whole genome shotgun (WGS) entry which is preliminary data.</text>
</comment>
<dbReference type="PIRSF" id="PIRSF014753">
    <property type="entry name" value="UCP014753"/>
    <property type="match status" value="1"/>
</dbReference>
<evidence type="ECO:0000313" key="2">
    <source>
        <dbReference type="EMBL" id="EFA45137.1"/>
    </source>
</evidence>
<reference evidence="2 3" key="1">
    <citation type="submission" date="2009-10" db="EMBL/GenBank/DDBJ databases">
        <authorList>
            <person name="Qin X."/>
            <person name="Bachman B."/>
            <person name="Battles P."/>
            <person name="Bell A."/>
            <person name="Bess C."/>
            <person name="Bickham C."/>
            <person name="Chaboub L."/>
            <person name="Chen D."/>
            <person name="Coyle M."/>
            <person name="Deiros D.R."/>
            <person name="Dinh H."/>
            <person name="Forbes L."/>
            <person name="Fowler G."/>
            <person name="Francisco L."/>
            <person name="Fu Q."/>
            <person name="Gubbala S."/>
            <person name="Hale W."/>
            <person name="Han Y."/>
            <person name="Hemphill L."/>
            <person name="Highlander S.K."/>
            <person name="Hirani K."/>
            <person name="Hogues M."/>
            <person name="Jackson L."/>
            <person name="Jakkamsetti A."/>
            <person name="Javaid M."/>
            <person name="Jiang H."/>
            <person name="Korchina V."/>
            <person name="Kovar C."/>
            <person name="Lara F."/>
            <person name="Lee S."/>
            <person name="Mata R."/>
            <person name="Mathew T."/>
            <person name="Moen C."/>
            <person name="Morales K."/>
            <person name="Munidasa M."/>
            <person name="Nazareth L."/>
            <person name="Ngo R."/>
            <person name="Nguyen L."/>
            <person name="Okwuonu G."/>
            <person name="Ongeri F."/>
            <person name="Patil S."/>
            <person name="Petrosino J."/>
            <person name="Pham C."/>
            <person name="Pham P."/>
            <person name="Pu L.-L."/>
            <person name="Puazo M."/>
            <person name="Raj R."/>
            <person name="Reid J."/>
            <person name="Rouhana J."/>
            <person name="Saada N."/>
            <person name="Shang Y."/>
            <person name="Simmons D."/>
            <person name="Thornton R."/>
            <person name="Warren J."/>
            <person name="Weissenberger G."/>
            <person name="Zhang J."/>
            <person name="Zhang L."/>
            <person name="Zhou C."/>
            <person name="Zhu D."/>
            <person name="Muzny D."/>
            <person name="Worley K."/>
            <person name="Gibbs R."/>
        </authorList>
    </citation>
    <scope>NUCLEOTIDE SEQUENCE [LARGE SCALE GENOMIC DNA]</scope>
    <source>
        <strain evidence="2 3">DSM 17361</strain>
    </source>
</reference>
<protein>
    <recommendedName>
        <fullName evidence="1">DUF2264 domain-containing protein</fullName>
    </recommendedName>
</protein>
<dbReference type="OrthoDB" id="9813465at2"/>
<dbReference type="EMBL" id="ACKS01000022">
    <property type="protein sequence ID" value="EFA45137.1"/>
    <property type="molecule type" value="Genomic_DNA"/>
</dbReference>
<proteinExistence type="predicted"/>
<feature type="domain" description="DUF2264" evidence="1">
    <location>
        <begin position="32"/>
        <end position="395"/>
    </location>
</feature>
<evidence type="ECO:0000259" key="1">
    <source>
        <dbReference type="Pfam" id="PF10022"/>
    </source>
</evidence>
<organism evidence="2 3">
    <name type="scientific">Hallella bergensis DSM 17361</name>
    <dbReference type="NCBI Taxonomy" id="585502"/>
    <lineage>
        <taxon>Bacteria</taxon>
        <taxon>Pseudomonadati</taxon>
        <taxon>Bacteroidota</taxon>
        <taxon>Bacteroidia</taxon>
        <taxon>Bacteroidales</taxon>
        <taxon>Prevotellaceae</taxon>
        <taxon>Hallella</taxon>
    </lineage>
</organism>
<dbReference type="eggNOG" id="COG4289">
    <property type="taxonomic scope" value="Bacteria"/>
</dbReference>